<proteinExistence type="predicted"/>
<evidence type="ECO:0000256" key="1">
    <source>
        <dbReference type="SAM" id="MobiDB-lite"/>
    </source>
</evidence>
<feature type="compositionally biased region" description="Low complexity" evidence="1">
    <location>
        <begin position="126"/>
        <end position="142"/>
    </location>
</feature>
<sequence length="278" mass="27385">MTLSAALPGAALRVMRTAAGRRALQVVLLVGGLFALGFLCGEQAHAADGVVPTTPAQVVGSVKSAVGQTGEPGSAAPKAVTDTARRIGRPVGDLVVPQAADSVVRPVGDLVKTVTGGLAEAPPEVLPSLPGLPALPGAGAPTSPAPPAASAPQPSSAVTEQPSATVARDAGRRPDISATPAAYGPSGPGVDIGDGVAVRRDHGGVRAGQSPAHQAPPGDPTGALGDRSAVGDGAPRHGDPHAVTSDRRAPLRLAPGASAVMTAAETRDRYRDIPVFPG</sequence>
<gene>
    <name evidence="2" type="ORF">ACFQZP_09235</name>
</gene>
<dbReference type="Proteomes" id="UP001596957">
    <property type="component" value="Unassembled WGS sequence"/>
</dbReference>
<keyword evidence="3" id="KW-1185">Reference proteome</keyword>
<accession>A0ABW2VBG9</accession>
<comment type="caution">
    <text evidence="2">The sequence shown here is derived from an EMBL/GenBank/DDBJ whole genome shotgun (WGS) entry which is preliminary data.</text>
</comment>
<evidence type="ECO:0000313" key="3">
    <source>
        <dbReference type="Proteomes" id="UP001596957"/>
    </source>
</evidence>
<protein>
    <recommendedName>
        <fullName evidence="4">Secreted protein</fullName>
    </recommendedName>
</protein>
<dbReference type="EMBL" id="JBHTEC010000001">
    <property type="protein sequence ID" value="MFD0281860.1"/>
    <property type="molecule type" value="Genomic_DNA"/>
</dbReference>
<dbReference type="RefSeq" id="WP_381263544.1">
    <property type="nucleotide sequence ID" value="NZ_JBHTBI010000079.1"/>
</dbReference>
<reference evidence="3" key="1">
    <citation type="journal article" date="2019" name="Int. J. Syst. Evol. Microbiol.">
        <title>The Global Catalogue of Microorganisms (GCM) 10K type strain sequencing project: providing services to taxonomists for standard genome sequencing and annotation.</title>
        <authorList>
            <consortium name="The Broad Institute Genomics Platform"/>
            <consortium name="The Broad Institute Genome Sequencing Center for Infectious Disease"/>
            <person name="Wu L."/>
            <person name="Ma J."/>
        </authorList>
    </citation>
    <scope>NUCLEOTIDE SEQUENCE [LARGE SCALE GENOMIC DNA]</scope>
    <source>
        <strain evidence="3">CGMCC 4.7198</strain>
    </source>
</reference>
<name>A0ABW2VBG9_9ACTN</name>
<evidence type="ECO:0008006" key="4">
    <source>
        <dbReference type="Google" id="ProtNLM"/>
    </source>
</evidence>
<evidence type="ECO:0000313" key="2">
    <source>
        <dbReference type="EMBL" id="MFD0281860.1"/>
    </source>
</evidence>
<feature type="compositionally biased region" description="Basic and acidic residues" evidence="1">
    <location>
        <begin position="234"/>
        <end position="249"/>
    </location>
</feature>
<feature type="region of interest" description="Disordered" evidence="1">
    <location>
        <begin position="121"/>
        <end position="253"/>
    </location>
</feature>
<organism evidence="2 3">
    <name type="scientific">Streptomyces lutosisoli</name>
    <dbReference type="NCBI Taxonomy" id="2665721"/>
    <lineage>
        <taxon>Bacteria</taxon>
        <taxon>Bacillati</taxon>
        <taxon>Actinomycetota</taxon>
        <taxon>Actinomycetes</taxon>
        <taxon>Kitasatosporales</taxon>
        <taxon>Streptomycetaceae</taxon>
        <taxon>Streptomyces</taxon>
    </lineage>
</organism>